<dbReference type="HOGENOM" id="CLU_1759882_0_0_1"/>
<feature type="compositionally biased region" description="Acidic residues" evidence="1">
    <location>
        <begin position="1"/>
        <end position="12"/>
    </location>
</feature>
<accession>A0A0C2YPY5</accession>
<protein>
    <submittedName>
        <fullName evidence="2">Uncharacterized protein</fullName>
    </submittedName>
</protein>
<reference evidence="2 3" key="1">
    <citation type="submission" date="2014-04" db="EMBL/GenBank/DDBJ databases">
        <authorList>
            <consortium name="DOE Joint Genome Institute"/>
            <person name="Kuo A."/>
            <person name="Kohler A."/>
            <person name="Nagy L.G."/>
            <person name="Floudas D."/>
            <person name="Copeland A."/>
            <person name="Barry K.W."/>
            <person name="Cichocki N."/>
            <person name="Veneault-Fourrey C."/>
            <person name="LaButti K."/>
            <person name="Lindquist E.A."/>
            <person name="Lipzen A."/>
            <person name="Lundell T."/>
            <person name="Morin E."/>
            <person name="Murat C."/>
            <person name="Sun H."/>
            <person name="Tunlid A."/>
            <person name="Henrissat B."/>
            <person name="Grigoriev I.V."/>
            <person name="Hibbett D.S."/>
            <person name="Martin F."/>
            <person name="Nordberg H.P."/>
            <person name="Cantor M.N."/>
            <person name="Hua S.X."/>
        </authorList>
    </citation>
    <scope>NUCLEOTIDE SEQUENCE [LARGE SCALE GENOMIC DNA]</scope>
    <source>
        <strain evidence="2 3">Foug A</strain>
    </source>
</reference>
<evidence type="ECO:0000256" key="1">
    <source>
        <dbReference type="SAM" id="MobiDB-lite"/>
    </source>
</evidence>
<reference evidence="3" key="2">
    <citation type="submission" date="2015-01" db="EMBL/GenBank/DDBJ databases">
        <title>Evolutionary Origins and Diversification of the Mycorrhizal Mutualists.</title>
        <authorList>
            <consortium name="DOE Joint Genome Institute"/>
            <consortium name="Mycorrhizal Genomics Consortium"/>
            <person name="Kohler A."/>
            <person name="Kuo A."/>
            <person name="Nagy L.G."/>
            <person name="Floudas D."/>
            <person name="Copeland A."/>
            <person name="Barry K.W."/>
            <person name="Cichocki N."/>
            <person name="Veneault-Fourrey C."/>
            <person name="LaButti K."/>
            <person name="Lindquist E.A."/>
            <person name="Lipzen A."/>
            <person name="Lundell T."/>
            <person name="Morin E."/>
            <person name="Murat C."/>
            <person name="Riley R."/>
            <person name="Ohm R."/>
            <person name="Sun H."/>
            <person name="Tunlid A."/>
            <person name="Henrissat B."/>
            <person name="Grigoriev I.V."/>
            <person name="Hibbett D.S."/>
            <person name="Martin F."/>
        </authorList>
    </citation>
    <scope>NUCLEOTIDE SEQUENCE [LARGE SCALE GENOMIC DNA]</scope>
    <source>
        <strain evidence="3">Foug A</strain>
    </source>
</reference>
<dbReference type="EMBL" id="KN822240">
    <property type="protein sequence ID" value="KIM51798.1"/>
    <property type="molecule type" value="Genomic_DNA"/>
</dbReference>
<keyword evidence="3" id="KW-1185">Reference proteome</keyword>
<organism evidence="2 3">
    <name type="scientific">Scleroderma citrinum Foug A</name>
    <dbReference type="NCBI Taxonomy" id="1036808"/>
    <lineage>
        <taxon>Eukaryota</taxon>
        <taxon>Fungi</taxon>
        <taxon>Dikarya</taxon>
        <taxon>Basidiomycota</taxon>
        <taxon>Agaricomycotina</taxon>
        <taxon>Agaricomycetes</taxon>
        <taxon>Agaricomycetidae</taxon>
        <taxon>Boletales</taxon>
        <taxon>Sclerodermatineae</taxon>
        <taxon>Sclerodermataceae</taxon>
        <taxon>Scleroderma</taxon>
    </lineage>
</organism>
<dbReference type="STRING" id="1036808.A0A0C2YPY5"/>
<dbReference type="Proteomes" id="UP000053989">
    <property type="component" value="Unassembled WGS sequence"/>
</dbReference>
<gene>
    <name evidence="2" type="ORF">SCLCIDRAFT_33181</name>
</gene>
<dbReference type="InParanoid" id="A0A0C2YPY5"/>
<dbReference type="AlphaFoldDB" id="A0A0C2YPY5"/>
<sequence>MDDFINCEDGEEAGGMNEQGHEERRHEKGKKERQCRRVMGNCPELSGMDDKSGMPIQQYLSSPFQLSAWEEVHEVLGDGHKYHWALVGDDEMEPYEDIQKPEMKETQPLPNPLNPSNEYAALGPDITVISFEDEDQHLIPKEKLLVTL</sequence>
<proteinExistence type="predicted"/>
<evidence type="ECO:0000313" key="3">
    <source>
        <dbReference type="Proteomes" id="UP000053989"/>
    </source>
</evidence>
<feature type="region of interest" description="Disordered" evidence="1">
    <location>
        <begin position="1"/>
        <end position="34"/>
    </location>
</feature>
<evidence type="ECO:0000313" key="2">
    <source>
        <dbReference type="EMBL" id="KIM51798.1"/>
    </source>
</evidence>
<feature type="compositionally biased region" description="Basic and acidic residues" evidence="1">
    <location>
        <begin position="19"/>
        <end position="32"/>
    </location>
</feature>
<name>A0A0C2YPY5_9AGAM</name>